<dbReference type="InterPro" id="IPR043128">
    <property type="entry name" value="Rev_trsase/Diguanyl_cyclase"/>
</dbReference>
<accession>A0ABM5WZA3</accession>
<dbReference type="SUPFAM" id="SSF55781">
    <property type="entry name" value="GAF domain-like"/>
    <property type="match status" value="1"/>
</dbReference>
<dbReference type="Proteomes" id="UP000065533">
    <property type="component" value="Chromosome"/>
</dbReference>
<dbReference type="EMBL" id="CP013661">
    <property type="protein sequence ID" value="ALS79690.1"/>
    <property type="molecule type" value="Genomic_DNA"/>
</dbReference>
<dbReference type="PROSITE" id="PS50887">
    <property type="entry name" value="GGDEF"/>
    <property type="match status" value="1"/>
</dbReference>
<dbReference type="SUPFAM" id="SSF55073">
    <property type="entry name" value="Nucleotide cyclase"/>
    <property type="match status" value="1"/>
</dbReference>
<dbReference type="CDD" id="cd01949">
    <property type="entry name" value="GGDEF"/>
    <property type="match status" value="1"/>
</dbReference>
<dbReference type="SMART" id="SM00065">
    <property type="entry name" value="GAF"/>
    <property type="match status" value="1"/>
</dbReference>
<evidence type="ECO:0000259" key="1">
    <source>
        <dbReference type="PROSITE" id="PS50125"/>
    </source>
</evidence>
<dbReference type="Gene3D" id="3.30.450.40">
    <property type="match status" value="1"/>
</dbReference>
<dbReference type="Pfam" id="PF13185">
    <property type="entry name" value="GAF_2"/>
    <property type="match status" value="1"/>
</dbReference>
<reference evidence="3" key="1">
    <citation type="submission" date="2016-01" db="EMBL/GenBank/DDBJ databases">
        <title>Complete genome of Planococcus kocurri type strain.</title>
        <authorList>
            <person name="See-Too W.S."/>
        </authorList>
    </citation>
    <scope>NUCLEOTIDE SEQUENCE [LARGE SCALE GENOMIC DNA]</scope>
    <source>
        <strain evidence="3">ATCC 43650</strain>
    </source>
</reference>
<dbReference type="PANTHER" id="PTHR46663">
    <property type="entry name" value="DIGUANYLATE CYCLASE DGCT-RELATED"/>
    <property type="match status" value="1"/>
</dbReference>
<feature type="domain" description="GGDEF" evidence="2">
    <location>
        <begin position="182"/>
        <end position="314"/>
    </location>
</feature>
<feature type="domain" description="Guanylate cyclase" evidence="1">
    <location>
        <begin position="185"/>
        <end position="276"/>
    </location>
</feature>
<sequence>MTIFQELEMYKNFDELATDLLDLAKEILPEQFIFLSSINDTQQVILKLSNDNTSIDVTEGTIVNLNDTLCQHIDFGTKQPLIYEDVSKESSLGDFKNILEKANIKSYLGIPISFVNGEKFGTLCAVNDQVSRFDEKSIHLLQRIVRMFSYYLDLERFAYRDVLTNLYNRRYLAKFFEDHHDSGGTVFFLDLDGFKGVNDLYGHDAGDMVLEEVASRLLKFIDGYEDVFAVRLGGDEFVIHFSQPTSAERLSEMATRLLDSLMTWDDDFQLSASLGIATYSINSEIDLKTLLKNADFALFQAKKSGKNAYQFFETEKIV</sequence>
<dbReference type="InterPro" id="IPR029787">
    <property type="entry name" value="Nucleotide_cyclase"/>
</dbReference>
<dbReference type="Gene3D" id="3.30.70.270">
    <property type="match status" value="1"/>
</dbReference>
<dbReference type="InterPro" id="IPR000160">
    <property type="entry name" value="GGDEF_dom"/>
</dbReference>
<keyword evidence="4" id="KW-1185">Reference proteome</keyword>
<protein>
    <submittedName>
        <fullName evidence="3">Diguanylate cyclase</fullName>
    </submittedName>
</protein>
<dbReference type="Pfam" id="PF00990">
    <property type="entry name" value="GGDEF"/>
    <property type="match status" value="1"/>
</dbReference>
<proteinExistence type="predicted"/>
<dbReference type="RefSeq" id="WP_058386336.1">
    <property type="nucleotide sequence ID" value="NZ_CP013661.2"/>
</dbReference>
<dbReference type="SMART" id="SM00267">
    <property type="entry name" value="GGDEF"/>
    <property type="match status" value="1"/>
</dbReference>
<dbReference type="InterPro" id="IPR003018">
    <property type="entry name" value="GAF"/>
</dbReference>
<dbReference type="PANTHER" id="PTHR46663:SF4">
    <property type="entry name" value="DIGUANYLATE CYCLASE DGCT-RELATED"/>
    <property type="match status" value="1"/>
</dbReference>
<gene>
    <name evidence="3" type="ORF">AUO94_14120</name>
</gene>
<evidence type="ECO:0000313" key="3">
    <source>
        <dbReference type="EMBL" id="ALS79690.1"/>
    </source>
</evidence>
<dbReference type="InterPro" id="IPR001054">
    <property type="entry name" value="A/G_cyclase"/>
</dbReference>
<dbReference type="InterPro" id="IPR052163">
    <property type="entry name" value="DGC-Regulatory_Protein"/>
</dbReference>
<dbReference type="InterPro" id="IPR029016">
    <property type="entry name" value="GAF-like_dom_sf"/>
</dbReference>
<organism evidence="3 4">
    <name type="scientific">Planococcus kocurii</name>
    <dbReference type="NCBI Taxonomy" id="1374"/>
    <lineage>
        <taxon>Bacteria</taxon>
        <taxon>Bacillati</taxon>
        <taxon>Bacillota</taxon>
        <taxon>Bacilli</taxon>
        <taxon>Bacillales</taxon>
        <taxon>Caryophanaceae</taxon>
        <taxon>Planococcus</taxon>
    </lineage>
</organism>
<dbReference type="NCBIfam" id="TIGR00254">
    <property type="entry name" value="GGDEF"/>
    <property type="match status" value="1"/>
</dbReference>
<name>A0ABM5WZA3_9BACL</name>
<dbReference type="PROSITE" id="PS50125">
    <property type="entry name" value="GUANYLATE_CYCLASE_2"/>
    <property type="match status" value="1"/>
</dbReference>
<evidence type="ECO:0000313" key="4">
    <source>
        <dbReference type="Proteomes" id="UP000065533"/>
    </source>
</evidence>
<evidence type="ECO:0000259" key="2">
    <source>
        <dbReference type="PROSITE" id="PS50887"/>
    </source>
</evidence>